<keyword evidence="5" id="KW-0503">Monooxygenase</keyword>
<gene>
    <name evidence="6" type="ORF">U2F25_34000</name>
</gene>
<evidence type="ECO:0000256" key="4">
    <source>
        <dbReference type="ARBA" id="ARBA00023002"/>
    </source>
</evidence>
<evidence type="ECO:0000256" key="2">
    <source>
        <dbReference type="ARBA" id="ARBA00022630"/>
    </source>
</evidence>
<evidence type="ECO:0000256" key="5">
    <source>
        <dbReference type="ARBA" id="ARBA00023033"/>
    </source>
</evidence>
<comment type="caution">
    <text evidence="6">The sequence shown here is derived from an EMBL/GenBank/DDBJ whole genome shotgun (WGS) entry which is preliminary data.</text>
</comment>
<keyword evidence="3" id="KW-0274">FAD</keyword>
<dbReference type="Gene3D" id="3.50.50.60">
    <property type="entry name" value="FAD/NAD(P)-binding domain"/>
    <property type="match status" value="1"/>
</dbReference>
<keyword evidence="4" id="KW-0560">Oxidoreductase</keyword>
<evidence type="ECO:0008006" key="8">
    <source>
        <dbReference type="Google" id="ProtNLM"/>
    </source>
</evidence>
<dbReference type="EMBL" id="JAXOTQ010000073">
    <property type="protein sequence ID" value="MDZ5494402.1"/>
    <property type="molecule type" value="Genomic_DNA"/>
</dbReference>
<keyword evidence="2" id="KW-0285">Flavoprotein</keyword>
<reference evidence="6 7" key="1">
    <citation type="submission" date="2023-12" db="EMBL/GenBank/DDBJ databases">
        <title>Micromonospora sp. nov., isolated from Atacama Desert.</title>
        <authorList>
            <person name="Carro L."/>
            <person name="Golinska P."/>
            <person name="Klenk H.-P."/>
            <person name="Goodfellow M."/>
        </authorList>
    </citation>
    <scope>NUCLEOTIDE SEQUENCE [LARGE SCALE GENOMIC DNA]</scope>
    <source>
        <strain evidence="6 7">4G53</strain>
    </source>
</reference>
<proteinExistence type="predicted"/>
<accession>A0ABU5JPD8</accession>
<organism evidence="6 7">
    <name type="scientific">Micromonospora sicca</name>
    <dbReference type="NCBI Taxonomy" id="2202420"/>
    <lineage>
        <taxon>Bacteria</taxon>
        <taxon>Bacillati</taxon>
        <taxon>Actinomycetota</taxon>
        <taxon>Actinomycetes</taxon>
        <taxon>Micromonosporales</taxon>
        <taxon>Micromonosporaceae</taxon>
        <taxon>Micromonospora</taxon>
    </lineage>
</organism>
<dbReference type="PANTHER" id="PTHR13789:SF318">
    <property type="entry name" value="GERANYLGERANYL DIPHOSPHATE REDUCTASE"/>
    <property type="match status" value="1"/>
</dbReference>
<dbReference type="PANTHER" id="PTHR13789">
    <property type="entry name" value="MONOOXYGENASE"/>
    <property type="match status" value="1"/>
</dbReference>
<sequence>MWRDKWWRMYDRDPITTWVDGRIALLGDAAHPPLQYLAQGGIMAIEDGWVLAGHVKRLRGDDGTVDWAGALAAHEAVRPEHCRRVVLTARVWGELWHLDGVGREQRNVLLRARKVDDYSSTDWIYGPTALFTEDEPAMFEPIPLVSADRLASDLADSLAQ</sequence>
<dbReference type="Proteomes" id="UP001290101">
    <property type="component" value="Unassembled WGS sequence"/>
</dbReference>
<evidence type="ECO:0000256" key="3">
    <source>
        <dbReference type="ARBA" id="ARBA00022827"/>
    </source>
</evidence>
<name>A0ABU5JPD8_9ACTN</name>
<comment type="cofactor">
    <cofactor evidence="1">
        <name>FAD</name>
        <dbReference type="ChEBI" id="CHEBI:57692"/>
    </cofactor>
</comment>
<dbReference type="InterPro" id="IPR036188">
    <property type="entry name" value="FAD/NAD-bd_sf"/>
</dbReference>
<evidence type="ECO:0000313" key="7">
    <source>
        <dbReference type="Proteomes" id="UP001290101"/>
    </source>
</evidence>
<protein>
    <recommendedName>
        <fullName evidence="8">3-hydroxybenzoate 6-hydroxylase</fullName>
    </recommendedName>
</protein>
<evidence type="ECO:0000256" key="1">
    <source>
        <dbReference type="ARBA" id="ARBA00001974"/>
    </source>
</evidence>
<evidence type="ECO:0000313" key="6">
    <source>
        <dbReference type="EMBL" id="MDZ5494402.1"/>
    </source>
</evidence>
<dbReference type="RefSeq" id="WP_322443871.1">
    <property type="nucleotide sequence ID" value="NZ_JAXOTQ010000073.1"/>
</dbReference>
<keyword evidence="7" id="KW-1185">Reference proteome</keyword>
<dbReference type="SUPFAM" id="SSF51905">
    <property type="entry name" value="FAD/NAD(P)-binding domain"/>
    <property type="match status" value="1"/>
</dbReference>
<dbReference type="InterPro" id="IPR050493">
    <property type="entry name" value="FAD-dep_Monooxygenase_BioMet"/>
</dbReference>